<dbReference type="SUPFAM" id="SSF47954">
    <property type="entry name" value="Cyclin-like"/>
    <property type="match status" value="1"/>
</dbReference>
<evidence type="ECO:0000259" key="1">
    <source>
        <dbReference type="Pfam" id="PF00382"/>
    </source>
</evidence>
<accession>A0A498KG66</accession>
<dbReference type="Proteomes" id="UP000290289">
    <property type="component" value="Chromosome 2"/>
</dbReference>
<dbReference type="STRING" id="3750.A0A498KG66"/>
<dbReference type="GO" id="GO:0017025">
    <property type="term" value="F:TBP-class protein binding"/>
    <property type="evidence" value="ECO:0007669"/>
    <property type="project" value="InterPro"/>
</dbReference>
<keyword evidence="3" id="KW-1185">Reference proteome</keyword>
<protein>
    <recommendedName>
        <fullName evidence="1">Transcription factor TFIIB cyclin-like domain-containing protein</fullName>
    </recommendedName>
</protein>
<gene>
    <name evidence="2" type="ORF">DVH24_026466</name>
</gene>
<dbReference type="AlphaFoldDB" id="A0A498KG66"/>
<evidence type="ECO:0000313" key="2">
    <source>
        <dbReference type="EMBL" id="RXI07330.1"/>
    </source>
</evidence>
<name>A0A498KG66_MALDO</name>
<dbReference type="Pfam" id="PF00382">
    <property type="entry name" value="TFIIB"/>
    <property type="match status" value="1"/>
</dbReference>
<reference evidence="2 3" key="1">
    <citation type="submission" date="2018-10" db="EMBL/GenBank/DDBJ databases">
        <title>A high-quality apple genome assembly.</title>
        <authorList>
            <person name="Hu J."/>
        </authorList>
    </citation>
    <scope>NUCLEOTIDE SEQUENCE [LARGE SCALE GENOMIC DNA]</scope>
    <source>
        <strain evidence="3">cv. HFTH1</strain>
        <tissue evidence="2">Young leaf</tissue>
    </source>
</reference>
<comment type="caution">
    <text evidence="2">The sequence shown here is derived from an EMBL/GenBank/DDBJ whole genome shotgun (WGS) entry which is preliminary data.</text>
</comment>
<dbReference type="Gene3D" id="1.10.472.10">
    <property type="entry name" value="Cyclin-like"/>
    <property type="match status" value="1"/>
</dbReference>
<feature type="domain" description="Transcription factor TFIIB cyclin-like" evidence="1">
    <location>
        <begin position="70"/>
        <end position="143"/>
    </location>
</feature>
<organism evidence="2 3">
    <name type="scientific">Malus domestica</name>
    <name type="common">Apple</name>
    <name type="synonym">Pyrus malus</name>
    <dbReference type="NCBI Taxonomy" id="3750"/>
    <lineage>
        <taxon>Eukaryota</taxon>
        <taxon>Viridiplantae</taxon>
        <taxon>Streptophyta</taxon>
        <taxon>Embryophyta</taxon>
        <taxon>Tracheophyta</taxon>
        <taxon>Spermatophyta</taxon>
        <taxon>Magnoliopsida</taxon>
        <taxon>eudicotyledons</taxon>
        <taxon>Gunneridae</taxon>
        <taxon>Pentapetalae</taxon>
        <taxon>rosids</taxon>
        <taxon>fabids</taxon>
        <taxon>Rosales</taxon>
        <taxon>Rosaceae</taxon>
        <taxon>Amygdaloideae</taxon>
        <taxon>Maleae</taxon>
        <taxon>Malus</taxon>
    </lineage>
</organism>
<dbReference type="InterPro" id="IPR036915">
    <property type="entry name" value="Cyclin-like_sf"/>
</dbReference>
<evidence type="ECO:0000313" key="3">
    <source>
        <dbReference type="Proteomes" id="UP000290289"/>
    </source>
</evidence>
<proteinExistence type="predicted"/>
<dbReference type="EMBL" id="RDQH01000328">
    <property type="protein sequence ID" value="RXI07330.1"/>
    <property type="molecule type" value="Genomic_DNA"/>
</dbReference>
<sequence>MNECVFIIKIIKTKGYAYVSDHAIKLFSFRDCCSTTYLRNRSVEILATVALVQAIQEAQNPPATVPQEDIGKYIKILGEALQLSQPINSNSISKLAINKCFCTRRNHISISAAAIYLACQLEDEKNSGRDLVPLRKVHKYLLENWEDLLPSNYAPAEHSLPL</sequence>
<dbReference type="InterPro" id="IPR013150">
    <property type="entry name" value="TFIIB_cyclin"/>
</dbReference>